<evidence type="ECO:0000256" key="4">
    <source>
        <dbReference type="ARBA" id="ARBA00022737"/>
    </source>
</evidence>
<feature type="compositionally biased region" description="Basic residues" evidence="10">
    <location>
        <begin position="642"/>
        <end position="656"/>
    </location>
</feature>
<keyword evidence="13" id="KW-1185">Reference proteome</keyword>
<evidence type="ECO:0000313" key="12">
    <source>
        <dbReference type="EMBL" id="CAF2940527.1"/>
    </source>
</evidence>
<evidence type="ECO:0000256" key="11">
    <source>
        <dbReference type="SAM" id="Phobius"/>
    </source>
</evidence>
<dbReference type="PROSITE" id="PS50853">
    <property type="entry name" value="FN3"/>
    <property type="match status" value="2"/>
</dbReference>
<dbReference type="AlphaFoldDB" id="A0A7R8H8L5"/>
<dbReference type="PANTHER" id="PTHR13817:SF73">
    <property type="entry name" value="FIBRONECTIN TYPE-III DOMAIN-CONTAINING PROTEIN"/>
    <property type="match status" value="1"/>
</dbReference>
<keyword evidence="5" id="KW-0130">Cell adhesion</keyword>
<evidence type="ECO:0000256" key="7">
    <source>
        <dbReference type="ARBA" id="ARBA00023136"/>
    </source>
</evidence>
<dbReference type="InterPro" id="IPR013098">
    <property type="entry name" value="Ig_I-set"/>
</dbReference>
<gene>
    <name evidence="12" type="ORF">LSAA_10634</name>
</gene>
<dbReference type="CDD" id="cd00063">
    <property type="entry name" value="FN3"/>
    <property type="match status" value="2"/>
</dbReference>
<dbReference type="SMART" id="SM00060">
    <property type="entry name" value="FN3"/>
    <property type="match status" value="2"/>
</dbReference>
<evidence type="ECO:0000313" key="13">
    <source>
        <dbReference type="Proteomes" id="UP000675881"/>
    </source>
</evidence>
<reference evidence="12" key="1">
    <citation type="submission" date="2021-02" db="EMBL/GenBank/DDBJ databases">
        <authorList>
            <person name="Bekaert M."/>
        </authorList>
    </citation>
    <scope>NUCLEOTIDE SEQUENCE</scope>
    <source>
        <strain evidence="12">IoA-00</strain>
    </source>
</reference>
<feature type="compositionally biased region" description="Polar residues" evidence="10">
    <location>
        <begin position="674"/>
        <end position="687"/>
    </location>
</feature>
<dbReference type="InterPro" id="IPR036116">
    <property type="entry name" value="FN3_sf"/>
</dbReference>
<keyword evidence="6 11" id="KW-1133">Transmembrane helix</keyword>
<dbReference type="InterPro" id="IPR003961">
    <property type="entry name" value="FN3_dom"/>
</dbReference>
<sequence>MKFTNYSINVHAFTRAGVSKKSSALFCQTQEDAPSSPEDIKAVISGQESVIVSWRPPKFPNGRIQKYTIFRREMFEGDEINLKESSVLSGPNYIELGALQYNRRYDIWVKAETSAGYGSPSDVTSVILGSTIQAQIVSFGESLTIPWKKNLVLDCLNVGIPIPSIEWKHRGNSIMENSKYQIYPNGSLSIHHIDEGDESDYRCVVQNIHGSDEVVYNIIVQVPPKAPLLTLKNVTFTSARLSWRSTPSIKEPIMGFTIFYRREHGKWHIVKENPFTETDWIHDFVPSTIISAKTSGFIPEITKKVVTSNITMVLVDLTAFYDGGCPILYFVLEYKKDTQPKYTMVSNNVSPLDEEYTIRGLDPGTQYFIRITAHNSAGSSVTEFAFSTLSSLGSELPPPIKDSREHRTSVWSWIIRIVTFFVIIGGIIMATAYGSIVLRKLRNKTGIFSPSDEDDQDNLRSTMDRRQSYPKISVVDHGSGGHVGLVCSAQGASNRGHTLSQVFQPCSTTKTTDTWIDPDMYPFATFSTQPGNPRQVTLNLQHPHSHQRMCSYGNIFASSTPGVINPSMMTTTTCPLTGTEVVTINGFDTLVEPMYSKVNCRSEEFLSRQVPSSTPPVRSENYSILKFDMIVTRMSTTDQNFKGKKPPNKGKLKRRAQVITAQRYSSSSSEENDSPMQQRLGTTISDH</sequence>
<organism evidence="12 13">
    <name type="scientific">Lepeophtheirus salmonis</name>
    <name type="common">Salmon louse</name>
    <name type="synonym">Caligus salmonis</name>
    <dbReference type="NCBI Taxonomy" id="72036"/>
    <lineage>
        <taxon>Eukaryota</taxon>
        <taxon>Metazoa</taxon>
        <taxon>Ecdysozoa</taxon>
        <taxon>Arthropoda</taxon>
        <taxon>Crustacea</taxon>
        <taxon>Multicrustacea</taxon>
        <taxon>Hexanauplia</taxon>
        <taxon>Copepoda</taxon>
        <taxon>Siphonostomatoida</taxon>
        <taxon>Caligidae</taxon>
        <taxon>Lepeophtheirus</taxon>
    </lineage>
</organism>
<keyword evidence="4" id="KW-0677">Repeat</keyword>
<dbReference type="SUPFAM" id="SSF49265">
    <property type="entry name" value="Fibronectin type III"/>
    <property type="match status" value="2"/>
</dbReference>
<protein>
    <submittedName>
        <fullName evidence="12">(salmon louse) hypothetical protein</fullName>
    </submittedName>
</protein>
<keyword evidence="3" id="KW-0732">Signal</keyword>
<evidence type="ECO:0000256" key="6">
    <source>
        <dbReference type="ARBA" id="ARBA00022989"/>
    </source>
</evidence>
<evidence type="ECO:0000256" key="5">
    <source>
        <dbReference type="ARBA" id="ARBA00022889"/>
    </source>
</evidence>
<evidence type="ECO:0000256" key="2">
    <source>
        <dbReference type="ARBA" id="ARBA00022692"/>
    </source>
</evidence>
<dbReference type="InterPro" id="IPR050964">
    <property type="entry name" value="Striated_Muscle_Regulatory"/>
</dbReference>
<dbReference type="InterPro" id="IPR056754">
    <property type="entry name" value="DSCAM/DSCAML_C"/>
</dbReference>
<feature type="region of interest" description="Disordered" evidence="10">
    <location>
        <begin position="637"/>
        <end position="687"/>
    </location>
</feature>
<keyword evidence="2 11" id="KW-0812">Transmembrane</keyword>
<dbReference type="InterPro" id="IPR013783">
    <property type="entry name" value="Ig-like_fold"/>
</dbReference>
<dbReference type="Pfam" id="PF00041">
    <property type="entry name" value="fn3"/>
    <property type="match status" value="1"/>
</dbReference>
<dbReference type="InterPro" id="IPR036179">
    <property type="entry name" value="Ig-like_dom_sf"/>
</dbReference>
<dbReference type="Pfam" id="PF07679">
    <property type="entry name" value="I-set"/>
    <property type="match status" value="1"/>
</dbReference>
<keyword evidence="7 11" id="KW-0472">Membrane</keyword>
<dbReference type="GO" id="GO:0016020">
    <property type="term" value="C:membrane"/>
    <property type="evidence" value="ECO:0007669"/>
    <property type="project" value="UniProtKB-SubCell"/>
</dbReference>
<dbReference type="OrthoDB" id="5982258at2759"/>
<dbReference type="SUPFAM" id="SSF48726">
    <property type="entry name" value="Immunoglobulin"/>
    <property type="match status" value="1"/>
</dbReference>
<dbReference type="Proteomes" id="UP000675881">
    <property type="component" value="Chromosome 5"/>
</dbReference>
<dbReference type="PANTHER" id="PTHR13817">
    <property type="entry name" value="TITIN"/>
    <property type="match status" value="1"/>
</dbReference>
<keyword evidence="9" id="KW-0393">Immunoglobulin domain</keyword>
<accession>A0A7R8H8L5</accession>
<evidence type="ECO:0000256" key="3">
    <source>
        <dbReference type="ARBA" id="ARBA00022729"/>
    </source>
</evidence>
<evidence type="ECO:0000256" key="10">
    <source>
        <dbReference type="SAM" id="MobiDB-lite"/>
    </source>
</evidence>
<dbReference type="EMBL" id="HG994584">
    <property type="protein sequence ID" value="CAF2940527.1"/>
    <property type="molecule type" value="Genomic_DNA"/>
</dbReference>
<evidence type="ECO:0000256" key="1">
    <source>
        <dbReference type="ARBA" id="ARBA00004167"/>
    </source>
</evidence>
<proteinExistence type="predicted"/>
<comment type="subcellular location">
    <subcellularLocation>
        <location evidence="1">Membrane</location>
        <topology evidence="1">Single-pass membrane protein</topology>
    </subcellularLocation>
</comment>
<feature type="transmembrane region" description="Helical" evidence="11">
    <location>
        <begin position="413"/>
        <end position="438"/>
    </location>
</feature>
<dbReference type="Gene3D" id="2.60.40.10">
    <property type="entry name" value="Immunoglobulins"/>
    <property type="match status" value="4"/>
</dbReference>
<dbReference type="GO" id="GO:0009653">
    <property type="term" value="P:anatomical structure morphogenesis"/>
    <property type="evidence" value="ECO:0007669"/>
    <property type="project" value="UniProtKB-ARBA"/>
</dbReference>
<dbReference type="PROSITE" id="PS50835">
    <property type="entry name" value="IG_LIKE"/>
    <property type="match status" value="1"/>
</dbReference>
<keyword evidence="8" id="KW-1015">Disulfide bond</keyword>
<evidence type="ECO:0000256" key="8">
    <source>
        <dbReference type="ARBA" id="ARBA00023157"/>
    </source>
</evidence>
<name>A0A7R8H8L5_LEPSM</name>
<evidence type="ECO:0000256" key="9">
    <source>
        <dbReference type="ARBA" id="ARBA00023319"/>
    </source>
</evidence>
<dbReference type="PRINTS" id="PR00014">
    <property type="entry name" value="FNTYPEIII"/>
</dbReference>
<dbReference type="GO" id="GO:0030154">
    <property type="term" value="P:cell differentiation"/>
    <property type="evidence" value="ECO:0007669"/>
    <property type="project" value="UniProtKB-ARBA"/>
</dbReference>
<dbReference type="InterPro" id="IPR007110">
    <property type="entry name" value="Ig-like_dom"/>
</dbReference>
<dbReference type="Pfam" id="PF25059">
    <property type="entry name" value="FN3_DSCAM-DSCAML_C"/>
    <property type="match status" value="1"/>
</dbReference>
<dbReference type="GO" id="GO:0007155">
    <property type="term" value="P:cell adhesion"/>
    <property type="evidence" value="ECO:0007669"/>
    <property type="project" value="UniProtKB-KW"/>
</dbReference>